<reference evidence="2 3" key="2">
    <citation type="journal article" date="2008" name="Int. J. Syst. Evol. Microbiol.">
        <title>Methanocella paludicola gen. nov., sp. nov., a methane-producing archaeon, the first isolate of the lineage 'Rice Cluster I', and proposal of the new archaeal order Methanocellales ord. nov.</title>
        <authorList>
            <person name="Sakai S."/>
            <person name="Imachi H."/>
            <person name="Hanada S."/>
            <person name="Ohashi A."/>
            <person name="Harada H."/>
            <person name="Kamagata Y."/>
        </authorList>
    </citation>
    <scope>NUCLEOTIDE SEQUENCE [LARGE SCALE GENOMIC DNA]</scope>
    <source>
        <strain evidence="3">DSM 17711 / JCM 13418 / NBRC 101707 / SANAE</strain>
    </source>
</reference>
<reference evidence="3" key="3">
    <citation type="journal article" date="2011" name="PLoS ONE">
        <title>Genome sequence of a mesophilic hydrogenotrophic methanogen Methanocella paludicola, the first cultivated representative of the order Methanocellales.</title>
        <authorList>
            <person name="Sakai S."/>
            <person name="Takaki Y."/>
            <person name="Shimamura S."/>
            <person name="Sekine M."/>
            <person name="Tajima T."/>
            <person name="Kosugi H."/>
            <person name="Ichikawa N."/>
            <person name="Tasumi E."/>
            <person name="Hiraki A.T."/>
            <person name="Shimizu A."/>
            <person name="Kato Y."/>
            <person name="Nishiko R."/>
            <person name="Mori K."/>
            <person name="Fujita N."/>
            <person name="Imachi H."/>
            <person name="Takai K."/>
        </authorList>
    </citation>
    <scope>NUCLEOTIDE SEQUENCE [LARGE SCALE GENOMIC DNA]</scope>
    <source>
        <strain evidence="3">DSM 17711 / JCM 13418 / NBRC 101707 / SANAE</strain>
    </source>
</reference>
<reference evidence="2 3" key="1">
    <citation type="journal article" date="2007" name="Appl. Environ. Microbiol.">
        <title>Isolation of key methanogens for global methane emission from rice paddy fields: a novel isolate affiliated with the clone cluster rice cluster I.</title>
        <authorList>
            <person name="Sakai S."/>
            <person name="Imachi H."/>
            <person name="Sekiguchi Y."/>
            <person name="Ohashi A."/>
            <person name="Harada H."/>
            <person name="Kamagata Y."/>
        </authorList>
    </citation>
    <scope>NUCLEOTIDE SEQUENCE [LARGE SCALE GENOMIC DNA]</scope>
    <source>
        <strain evidence="3">DSM 17711 / JCM 13418 / NBRC 101707 / SANAE</strain>
    </source>
</reference>
<dbReference type="InterPro" id="IPR050256">
    <property type="entry name" value="Glycosyltransferase_2"/>
</dbReference>
<dbReference type="Proteomes" id="UP000001882">
    <property type="component" value="Chromosome"/>
</dbReference>
<dbReference type="EMBL" id="AP011532">
    <property type="protein sequence ID" value="BAI62501.1"/>
    <property type="molecule type" value="Genomic_DNA"/>
</dbReference>
<dbReference type="CAZy" id="GT2">
    <property type="family name" value="Glycosyltransferase Family 2"/>
</dbReference>
<dbReference type="InterPro" id="IPR029044">
    <property type="entry name" value="Nucleotide-diphossugar_trans"/>
</dbReference>
<dbReference type="RefSeq" id="WP_012901175.1">
    <property type="nucleotide sequence ID" value="NC_013665.1"/>
</dbReference>
<dbReference type="PANTHER" id="PTHR48090:SF7">
    <property type="entry name" value="RFBJ PROTEIN"/>
    <property type="match status" value="1"/>
</dbReference>
<dbReference type="KEGG" id="mpd:MCP_2429"/>
<dbReference type="CDD" id="cd04179">
    <property type="entry name" value="DPM_DPG-synthase_like"/>
    <property type="match status" value="1"/>
</dbReference>
<dbReference type="PANTHER" id="PTHR48090">
    <property type="entry name" value="UNDECAPRENYL-PHOSPHATE 4-DEOXY-4-FORMAMIDO-L-ARABINOSE TRANSFERASE-RELATED"/>
    <property type="match status" value="1"/>
</dbReference>
<dbReference type="InParanoid" id="D1Z1C9"/>
<name>D1Z1C9_METPS</name>
<dbReference type="InterPro" id="IPR001173">
    <property type="entry name" value="Glyco_trans_2-like"/>
</dbReference>
<dbReference type="Gene3D" id="3.90.550.10">
    <property type="entry name" value="Spore Coat Polysaccharide Biosynthesis Protein SpsA, Chain A"/>
    <property type="match status" value="1"/>
</dbReference>
<keyword evidence="3" id="KW-1185">Reference proteome</keyword>
<dbReference type="Pfam" id="PF00535">
    <property type="entry name" value="Glycos_transf_2"/>
    <property type="match status" value="1"/>
</dbReference>
<evidence type="ECO:0000313" key="3">
    <source>
        <dbReference type="Proteomes" id="UP000001882"/>
    </source>
</evidence>
<gene>
    <name evidence="2" type="ordered locus">MCP_2429</name>
</gene>
<dbReference type="GO" id="GO:0016740">
    <property type="term" value="F:transferase activity"/>
    <property type="evidence" value="ECO:0007669"/>
    <property type="project" value="UniProtKB-KW"/>
</dbReference>
<feature type="domain" description="Glycosyltransferase 2-like" evidence="1">
    <location>
        <begin position="8"/>
        <end position="162"/>
    </location>
</feature>
<protein>
    <submittedName>
        <fullName evidence="2">Glycosyltransferase</fullName>
    </submittedName>
</protein>
<dbReference type="SUPFAM" id="SSF53448">
    <property type="entry name" value="Nucleotide-diphospho-sugar transferases"/>
    <property type="match status" value="1"/>
</dbReference>
<accession>D1Z1C9</accession>
<dbReference type="AlphaFoldDB" id="D1Z1C9"/>
<evidence type="ECO:0000259" key="1">
    <source>
        <dbReference type="Pfam" id="PF00535"/>
    </source>
</evidence>
<dbReference type="GeneID" id="8683052"/>
<dbReference type="OrthoDB" id="103472at2157"/>
<dbReference type="eggNOG" id="arCOG00895">
    <property type="taxonomic scope" value="Archaea"/>
</dbReference>
<sequence>MSDFLLMLPTLNEEEALGALAPEIPKWMDVLVVDGGSTDKTKEVAESLGYGFLPQKFGKGKGCGVRSAMEYFLGKEYLYMGMIDADYTNPPSEISRMFDAMKAGGHDMVLGARDRKVQHDMLGWFSLFINSSTSGLTSFAYRMDLPDIQTSYWLFSRKSVETLYPYLVARGFEIEYDMVYNAWKAGLRIGTVPVTIRGRLGETKFTNYLRLKQIYHGLRYVGKSLYVIATGQRSNGRRP</sequence>
<proteinExistence type="predicted"/>
<dbReference type="STRING" id="304371.MCP_2429"/>
<organism evidence="2 3">
    <name type="scientific">Methanocella paludicola (strain DSM 17711 / JCM 13418 / NBRC 101707 / SANAE)</name>
    <dbReference type="NCBI Taxonomy" id="304371"/>
    <lineage>
        <taxon>Archaea</taxon>
        <taxon>Methanobacteriati</taxon>
        <taxon>Methanobacteriota</taxon>
        <taxon>Stenosarchaea group</taxon>
        <taxon>Methanomicrobia</taxon>
        <taxon>Methanocellales</taxon>
        <taxon>Methanocellaceae</taxon>
        <taxon>Methanocella</taxon>
    </lineage>
</organism>
<evidence type="ECO:0000313" key="2">
    <source>
        <dbReference type="EMBL" id="BAI62501.1"/>
    </source>
</evidence>